<evidence type="ECO:0000256" key="5">
    <source>
        <dbReference type="ARBA" id="ARBA00023136"/>
    </source>
</evidence>
<evidence type="ECO:0000313" key="8">
    <source>
        <dbReference type="RefSeq" id="XP_056861121.1"/>
    </source>
</evidence>
<dbReference type="GO" id="GO:0016020">
    <property type="term" value="C:membrane"/>
    <property type="evidence" value="ECO:0007669"/>
    <property type="project" value="UniProtKB-SubCell"/>
</dbReference>
<dbReference type="PANTHER" id="PTHR45631:SF57">
    <property type="entry name" value="LEUCINE-RICH REPEAT PROTEIN KINASE FAMILY PROTEIN"/>
    <property type="match status" value="1"/>
</dbReference>
<evidence type="ECO:0000256" key="2">
    <source>
        <dbReference type="ARBA" id="ARBA00022692"/>
    </source>
</evidence>
<dbReference type="GeneID" id="130494622"/>
<keyword evidence="5" id="KW-0472">Membrane</keyword>
<name>A0A9W3DB95_RAPSA</name>
<dbReference type="RefSeq" id="XP_056861121.1">
    <property type="nucleotide sequence ID" value="XM_057005141.1"/>
</dbReference>
<dbReference type="AlphaFoldDB" id="A0A9W3DB95"/>
<dbReference type="KEGG" id="rsz:130494622"/>
<sequence length="220" mass="25074">MVLLSFLLSKESMESCCIRVLLVLIATWATIHIVHAQDQEGFISLDRGLPTYELSPYKEITNGLWFSSDEKFIQSGNTGRSREIPERYTKQYETLRYFPNGTRNCYNLSVDKGRKYLIKAKFLYGNYDGLHIEPVFDLYLGPNLWATVDLVTMVNGTREEILHVSTSSSLQICLVKTGTTTPVISTLELRPVVSGSYITESGSLKLYDRYYLNKTGSRIR</sequence>
<keyword evidence="7" id="KW-1185">Reference proteome</keyword>
<dbReference type="OrthoDB" id="2017114at2759"/>
<proteinExistence type="predicted"/>
<keyword evidence="4" id="KW-1133">Transmembrane helix</keyword>
<dbReference type="PANTHER" id="PTHR45631">
    <property type="entry name" value="OS07G0107800 PROTEIN-RELATED"/>
    <property type="match status" value="1"/>
</dbReference>
<accession>A0A9W3DB95</accession>
<comment type="subcellular location">
    <subcellularLocation>
        <location evidence="1">Membrane</location>
        <topology evidence="1">Single-pass membrane protein</topology>
    </subcellularLocation>
</comment>
<keyword evidence="3" id="KW-0732">Signal</keyword>
<keyword evidence="2" id="KW-0812">Transmembrane</keyword>
<reference evidence="8" key="2">
    <citation type="submission" date="2025-08" db="UniProtKB">
        <authorList>
            <consortium name="RefSeq"/>
        </authorList>
    </citation>
    <scope>IDENTIFICATION</scope>
    <source>
        <tissue evidence="8">Leaf</tissue>
    </source>
</reference>
<dbReference type="InterPro" id="IPR024788">
    <property type="entry name" value="Malectin-like_Carb-bd_dom"/>
</dbReference>
<reference evidence="7" key="1">
    <citation type="journal article" date="2019" name="Database">
        <title>The radish genome database (RadishGD): an integrated information resource for radish genomics.</title>
        <authorList>
            <person name="Yu H.J."/>
            <person name="Baek S."/>
            <person name="Lee Y.J."/>
            <person name="Cho A."/>
            <person name="Mun J.H."/>
        </authorList>
    </citation>
    <scope>NUCLEOTIDE SEQUENCE [LARGE SCALE GENOMIC DNA]</scope>
    <source>
        <strain evidence="7">cv. WK10039</strain>
    </source>
</reference>
<feature type="domain" description="Malectin-like" evidence="6">
    <location>
        <begin position="47"/>
        <end position="217"/>
    </location>
</feature>
<evidence type="ECO:0000313" key="7">
    <source>
        <dbReference type="Proteomes" id="UP000504610"/>
    </source>
</evidence>
<evidence type="ECO:0000259" key="6">
    <source>
        <dbReference type="Pfam" id="PF12819"/>
    </source>
</evidence>
<evidence type="ECO:0000256" key="1">
    <source>
        <dbReference type="ARBA" id="ARBA00004167"/>
    </source>
</evidence>
<gene>
    <name evidence="8" type="primary">LOC130494622</name>
</gene>
<dbReference type="Pfam" id="PF12819">
    <property type="entry name" value="Malectin_like"/>
    <property type="match status" value="1"/>
</dbReference>
<evidence type="ECO:0000256" key="3">
    <source>
        <dbReference type="ARBA" id="ARBA00022729"/>
    </source>
</evidence>
<organism evidence="7 8">
    <name type="scientific">Raphanus sativus</name>
    <name type="common">Radish</name>
    <name type="synonym">Raphanus raphanistrum var. sativus</name>
    <dbReference type="NCBI Taxonomy" id="3726"/>
    <lineage>
        <taxon>Eukaryota</taxon>
        <taxon>Viridiplantae</taxon>
        <taxon>Streptophyta</taxon>
        <taxon>Embryophyta</taxon>
        <taxon>Tracheophyta</taxon>
        <taxon>Spermatophyta</taxon>
        <taxon>Magnoliopsida</taxon>
        <taxon>eudicotyledons</taxon>
        <taxon>Gunneridae</taxon>
        <taxon>Pentapetalae</taxon>
        <taxon>rosids</taxon>
        <taxon>malvids</taxon>
        <taxon>Brassicales</taxon>
        <taxon>Brassicaceae</taxon>
        <taxon>Brassiceae</taxon>
        <taxon>Raphanus</taxon>
    </lineage>
</organism>
<protein>
    <submittedName>
        <fullName evidence="8">Receptor-like protein kinase At5g59670</fullName>
    </submittedName>
</protein>
<evidence type="ECO:0000256" key="4">
    <source>
        <dbReference type="ARBA" id="ARBA00022989"/>
    </source>
</evidence>
<dbReference type="Proteomes" id="UP000504610">
    <property type="component" value="Chromosome 3"/>
</dbReference>